<evidence type="ECO:0000313" key="7">
    <source>
        <dbReference type="Proteomes" id="UP000025229"/>
    </source>
</evidence>
<dbReference type="Pfam" id="PF17874">
    <property type="entry name" value="TPR_MalT"/>
    <property type="match status" value="1"/>
</dbReference>
<keyword evidence="7" id="KW-1185">Reference proteome</keyword>
<dbReference type="RefSeq" id="WP_038680291.1">
    <property type="nucleotide sequence ID" value="NZ_CP007514.1"/>
</dbReference>
<sequence length="912" mass="100502">MATPILATKLYAPPPRPEVVPRARLTERLNEGLDRRLTLVCAPAGFGKTTLIGGWVAGLPRPAGWLSLDEADNDPARFLAYLVAALRTVAADIGEGVLGALGSPQPPPTEAILTVLLNEITTVEDDLILVLDDYHVIDTGAVDDALAFLIEHLPPRMHLVIATREDPNLPLARLRARGQLLEVRAADLRFTPSEAAEFLKGVMGLSLSEEDIAALESCTEGWIAGLQLAALSMRGREDVAGFIRAFAGDNRYIVDYLVEEVLGRQPERVRGFLLKTSILERLSGPLCDAVTGQQRSSALLEALERGNLFVVPLDDRRRWFRYHHLFADVLRARMMEEQPDRASTLHRRASEWYERNGSPADAIRHALAAGDFGRAADLVELAALEMLGSSSQETLYRWLMTLPDEVVRARPVLSAYYAFTLFGRGDFEAVDARLRDAERWLDTEAETGVRREAPSVGMVVVDEAAFGSLPGTISIARAYIAGARGDVRGTVKHARQALELLPEDDHLWRGAAAALLGIAHWTDGDLEAAHRSFAEGVAHQQIAGHTRFQIAGTHILADIRIAQGRLHEAVRTYEQSLRVATEQGEPVWGTANLYVGLSELHRERGDLRAAKQHLLRSKELGEHVGLPETRYRWYVALARIKEAQGDLDGALDLLDEAEIQYVESPDPDVRPIAALKTRVWVAQGRLAEALGWAREQGLSAHDDLSYLREFEHITLARVLLARYKSDREERSIHEAMGLLKRLLKAAEEGGRMGSVIEILMLQALAHEAQGDSPSALAPLERALTLAEPEGYVRVFVDEGRPMAGLLSEAVAHGIMPDYAGRLLAVFEAETHKSEDESHLPNALPARSVIEPLSARELEILRLIAQGLSNRQIGERLFLALSTVKGHNRIIFSKLMVGRRTEAVARARELGLL</sequence>
<evidence type="ECO:0000256" key="3">
    <source>
        <dbReference type="ARBA" id="ARBA00023163"/>
    </source>
</evidence>
<dbReference type="PROSITE" id="PS50043">
    <property type="entry name" value="HTH_LUXR_2"/>
    <property type="match status" value="1"/>
</dbReference>
<name>A0A023X0C8_RUBRA</name>
<dbReference type="InterPro" id="IPR019734">
    <property type="entry name" value="TPR_rpt"/>
</dbReference>
<dbReference type="SUPFAM" id="SSF48452">
    <property type="entry name" value="TPR-like"/>
    <property type="match status" value="1"/>
</dbReference>
<dbReference type="InterPro" id="IPR027417">
    <property type="entry name" value="P-loop_NTPase"/>
</dbReference>
<dbReference type="GO" id="GO:0003677">
    <property type="term" value="F:DNA binding"/>
    <property type="evidence" value="ECO:0007669"/>
    <property type="project" value="UniProtKB-KW"/>
</dbReference>
<dbReference type="PANTHER" id="PTHR44688">
    <property type="entry name" value="DNA-BINDING TRANSCRIPTIONAL ACTIVATOR DEVR_DOSR"/>
    <property type="match status" value="1"/>
</dbReference>
<dbReference type="EMBL" id="CP007514">
    <property type="protein sequence ID" value="AHY45641.1"/>
    <property type="molecule type" value="Genomic_DNA"/>
</dbReference>
<dbReference type="Gene3D" id="3.40.50.300">
    <property type="entry name" value="P-loop containing nucleotide triphosphate hydrolases"/>
    <property type="match status" value="1"/>
</dbReference>
<dbReference type="InterPro" id="IPR000792">
    <property type="entry name" value="Tscrpt_reg_LuxR_C"/>
</dbReference>
<dbReference type="SMART" id="SM00421">
    <property type="entry name" value="HTH_LUXR"/>
    <property type="match status" value="1"/>
</dbReference>
<dbReference type="SMART" id="SM00028">
    <property type="entry name" value="TPR"/>
    <property type="match status" value="5"/>
</dbReference>
<proteinExistence type="predicted"/>
<dbReference type="Proteomes" id="UP000025229">
    <property type="component" value="Chromosome"/>
</dbReference>
<dbReference type="InterPro" id="IPR036388">
    <property type="entry name" value="WH-like_DNA-bd_sf"/>
</dbReference>
<evidence type="ECO:0000313" key="5">
    <source>
        <dbReference type="EMBL" id="AHY45641.1"/>
    </source>
</evidence>
<dbReference type="InterPro" id="IPR011990">
    <property type="entry name" value="TPR-like_helical_dom_sf"/>
</dbReference>
<keyword evidence="2" id="KW-0238">DNA-binding</keyword>
<dbReference type="AlphaFoldDB" id="A0A023X0C8"/>
<dbReference type="Pfam" id="PF25873">
    <property type="entry name" value="WHD_MalT"/>
    <property type="match status" value="1"/>
</dbReference>
<dbReference type="eggNOG" id="COG2909">
    <property type="taxonomic scope" value="Bacteria"/>
</dbReference>
<dbReference type="KEGG" id="rrd:RradSPS_0358"/>
<keyword evidence="3" id="KW-0804">Transcription</keyword>
<dbReference type="STRING" id="42256.RradSPS_0358"/>
<evidence type="ECO:0000256" key="2">
    <source>
        <dbReference type="ARBA" id="ARBA00023125"/>
    </source>
</evidence>
<dbReference type="Gene3D" id="1.25.40.10">
    <property type="entry name" value="Tetratricopeptide repeat domain"/>
    <property type="match status" value="1"/>
</dbReference>
<evidence type="ECO:0000259" key="4">
    <source>
        <dbReference type="PROSITE" id="PS50043"/>
    </source>
</evidence>
<dbReference type="SUPFAM" id="SSF52540">
    <property type="entry name" value="P-loop containing nucleoside triphosphate hydrolases"/>
    <property type="match status" value="1"/>
</dbReference>
<dbReference type="OrthoDB" id="134985at2"/>
<dbReference type="PRINTS" id="PR00038">
    <property type="entry name" value="HTHLUXR"/>
</dbReference>
<evidence type="ECO:0000313" key="6">
    <source>
        <dbReference type="EMBL" id="MDX5893055.1"/>
    </source>
</evidence>
<reference evidence="6" key="2">
    <citation type="submission" date="2023-11" db="EMBL/GenBank/DDBJ databases">
        <title>MicrobeMod: A computational toolkit for identifying prokaryotic methylation and restriction-modification with nanopore sequencing.</title>
        <authorList>
            <person name="Crits-Christoph A."/>
            <person name="Kang S.C."/>
            <person name="Lee H."/>
            <person name="Ostrov N."/>
        </authorList>
    </citation>
    <scope>NUCLEOTIDE SEQUENCE</scope>
    <source>
        <strain evidence="6">ATCC 51242</strain>
    </source>
</reference>
<dbReference type="Proteomes" id="UP001281130">
    <property type="component" value="Unassembled WGS sequence"/>
</dbReference>
<dbReference type="CDD" id="cd06170">
    <property type="entry name" value="LuxR_C_like"/>
    <property type="match status" value="1"/>
</dbReference>
<dbReference type="EMBL" id="JAWXXX010000001">
    <property type="protein sequence ID" value="MDX5893055.1"/>
    <property type="molecule type" value="Genomic_DNA"/>
</dbReference>
<dbReference type="InterPro" id="IPR059106">
    <property type="entry name" value="WHD_MalT"/>
</dbReference>
<organism evidence="5 7">
    <name type="scientific">Rubrobacter radiotolerans</name>
    <name type="common">Arthrobacter radiotolerans</name>
    <dbReference type="NCBI Taxonomy" id="42256"/>
    <lineage>
        <taxon>Bacteria</taxon>
        <taxon>Bacillati</taxon>
        <taxon>Actinomycetota</taxon>
        <taxon>Rubrobacteria</taxon>
        <taxon>Rubrobacterales</taxon>
        <taxon>Rubrobacteraceae</taxon>
        <taxon>Rubrobacter</taxon>
    </lineage>
</organism>
<dbReference type="Pfam" id="PF00196">
    <property type="entry name" value="GerE"/>
    <property type="match status" value="1"/>
</dbReference>
<dbReference type="HOGENOM" id="CLU_006325_2_0_11"/>
<dbReference type="PATRIC" id="fig|42256.3.peg.364"/>
<evidence type="ECO:0000256" key="1">
    <source>
        <dbReference type="ARBA" id="ARBA00023015"/>
    </source>
</evidence>
<accession>A0A023X0C8</accession>
<dbReference type="InterPro" id="IPR016032">
    <property type="entry name" value="Sig_transdc_resp-reg_C-effctor"/>
</dbReference>
<dbReference type="SUPFAM" id="SSF46894">
    <property type="entry name" value="C-terminal effector domain of the bipartite response regulators"/>
    <property type="match status" value="1"/>
</dbReference>
<reference evidence="5 7" key="1">
    <citation type="submission" date="2014-03" db="EMBL/GenBank/DDBJ databases">
        <title>Complete genome sequence of the Radio-Resistant Rubrobacter radiotolerans RSPS-4.</title>
        <authorList>
            <person name="Egas C.C."/>
            <person name="Barroso C.C."/>
            <person name="Froufe H.J.C."/>
            <person name="Pacheco J.J."/>
            <person name="Albuquerque L.L."/>
            <person name="da Costa M.M.S."/>
        </authorList>
    </citation>
    <scope>NUCLEOTIDE SEQUENCE [LARGE SCALE GENOMIC DNA]</scope>
    <source>
        <strain evidence="5 7">RSPS-4</strain>
    </source>
</reference>
<dbReference type="GO" id="GO:0006355">
    <property type="term" value="P:regulation of DNA-templated transcription"/>
    <property type="evidence" value="ECO:0007669"/>
    <property type="project" value="InterPro"/>
</dbReference>
<dbReference type="PANTHER" id="PTHR44688:SF16">
    <property type="entry name" value="DNA-BINDING TRANSCRIPTIONAL ACTIVATOR DEVR_DOSR"/>
    <property type="match status" value="1"/>
</dbReference>
<feature type="domain" description="HTH luxR-type" evidence="4">
    <location>
        <begin position="845"/>
        <end position="910"/>
    </location>
</feature>
<gene>
    <name evidence="5" type="ORF">RradSPS_0358</name>
    <name evidence="6" type="ORF">SIL72_03320</name>
</gene>
<protein>
    <submittedName>
        <fullName evidence="5">ATP-dependent transcriptional regulator</fullName>
    </submittedName>
    <submittedName>
        <fullName evidence="6">Tetratricopeptide repeat protein</fullName>
    </submittedName>
</protein>
<dbReference type="Gene3D" id="1.10.10.10">
    <property type="entry name" value="Winged helix-like DNA-binding domain superfamily/Winged helix DNA-binding domain"/>
    <property type="match status" value="1"/>
</dbReference>
<keyword evidence="1" id="KW-0805">Transcription regulation</keyword>
<dbReference type="InterPro" id="IPR041617">
    <property type="entry name" value="TPR_MalT"/>
</dbReference>